<dbReference type="InterPro" id="IPR036291">
    <property type="entry name" value="NAD(P)-bd_dom_sf"/>
</dbReference>
<accession>A0A6H1PB15</accession>
<dbReference type="EMBL" id="CP051128">
    <property type="protein sequence ID" value="QIZ10810.1"/>
    <property type="molecule type" value="Genomic_DNA"/>
</dbReference>
<proteinExistence type="inferred from homology"/>
<reference evidence="3 4" key="1">
    <citation type="submission" date="2020-04" db="EMBL/GenBank/DDBJ databases">
        <title>Genome-Wide Identification of 5-Methylcytosine Sites in Bacterial Genomes By High-Throughput Sequencing of MspJI Restriction Fragments.</title>
        <authorList>
            <person name="Wu V."/>
        </authorList>
    </citation>
    <scope>NUCLEOTIDE SEQUENCE [LARGE SCALE GENOMIC DNA]</scope>
    <source>
        <strain evidence="3 4">S2</strain>
    </source>
</reference>
<evidence type="ECO:0000259" key="2">
    <source>
        <dbReference type="Pfam" id="PF01370"/>
    </source>
</evidence>
<evidence type="ECO:0000313" key="4">
    <source>
        <dbReference type="Proteomes" id="UP000501868"/>
    </source>
</evidence>
<protein>
    <submittedName>
        <fullName evidence="3">NAD-dependent epimerase/dehydratase family protein</fullName>
    </submittedName>
</protein>
<comment type="similarity">
    <text evidence="1">Belongs to the NAD(P)-dependent epimerase/dehydratase family.</text>
</comment>
<organism evidence="3 4">
    <name type="scientific">Priestia megaterium</name>
    <name type="common">Bacillus megaterium</name>
    <dbReference type="NCBI Taxonomy" id="1404"/>
    <lineage>
        <taxon>Bacteria</taxon>
        <taxon>Bacillati</taxon>
        <taxon>Bacillota</taxon>
        <taxon>Bacilli</taxon>
        <taxon>Bacillales</taxon>
        <taxon>Bacillaceae</taxon>
        <taxon>Priestia</taxon>
    </lineage>
</organism>
<evidence type="ECO:0000256" key="1">
    <source>
        <dbReference type="ARBA" id="ARBA00007637"/>
    </source>
</evidence>
<evidence type="ECO:0000313" key="3">
    <source>
        <dbReference type="EMBL" id="QIZ10810.1"/>
    </source>
</evidence>
<dbReference type="Gene3D" id="3.40.50.720">
    <property type="entry name" value="NAD(P)-binding Rossmann-like Domain"/>
    <property type="match status" value="1"/>
</dbReference>
<reference evidence="3 4" key="2">
    <citation type="submission" date="2020-04" db="EMBL/GenBank/DDBJ databases">
        <authorList>
            <person name="Fomenkov A."/>
            <person name="Anton B.P."/>
            <person name="Roberts R.J."/>
        </authorList>
    </citation>
    <scope>NUCLEOTIDE SEQUENCE [LARGE SCALE GENOMIC DNA]</scope>
    <source>
        <strain evidence="3 4">S2</strain>
    </source>
</reference>
<feature type="domain" description="NAD-dependent epimerase/dehydratase" evidence="2">
    <location>
        <begin position="8"/>
        <end position="230"/>
    </location>
</feature>
<gene>
    <name evidence="3" type="ORF">HFZ78_06330</name>
</gene>
<dbReference type="SUPFAM" id="SSF51735">
    <property type="entry name" value="NAD(P)-binding Rossmann-fold domains"/>
    <property type="match status" value="1"/>
</dbReference>
<dbReference type="AlphaFoldDB" id="A0A6H1PB15"/>
<dbReference type="Pfam" id="PF01370">
    <property type="entry name" value="Epimerase"/>
    <property type="match status" value="1"/>
</dbReference>
<sequence>MNQRPKLLITGASGFTGEHACKHFSGLGYDITAVTRNRPFDGCKGIKTEYCELTNKNNVNHLIKKVKPDFLLHLAGLNHVGDSWNDPITTLETNLLSSLYIIDAIRQLNPTCKIVIVGSSLQTSPNEISNLTHPYSLSKTLQVLISQAWVKLYKMNIVIAKPSNIIGPGSSNGVNSIFANKIAQMEKNMLDKVLVVNNLNSKRDFIDVRDVISAYEVLFNKGIAGEVYEISSGKSHSIRDLIQIYKNLTDIDFEVRALTDGVDDLVVEEKPLKLIQLGWNPIFAINSSLIDTLNYFRHKS</sequence>
<dbReference type="InterPro" id="IPR001509">
    <property type="entry name" value="Epimerase_deHydtase"/>
</dbReference>
<dbReference type="PANTHER" id="PTHR43000">
    <property type="entry name" value="DTDP-D-GLUCOSE 4,6-DEHYDRATASE-RELATED"/>
    <property type="match status" value="1"/>
</dbReference>
<dbReference type="Gene3D" id="3.90.25.10">
    <property type="entry name" value="UDP-galactose 4-epimerase, domain 1"/>
    <property type="match status" value="1"/>
</dbReference>
<dbReference type="Proteomes" id="UP000501868">
    <property type="component" value="Chromosome"/>
</dbReference>
<name>A0A6H1PB15_PRIMG</name>